<accession>A0AA43Q645</accession>
<organism evidence="1 2">
    <name type="scientific">Candidatus Methylobacter titanis</name>
    <dbReference type="NCBI Taxonomy" id="3053457"/>
    <lineage>
        <taxon>Bacteria</taxon>
        <taxon>Pseudomonadati</taxon>
        <taxon>Pseudomonadota</taxon>
        <taxon>Gammaproteobacteria</taxon>
        <taxon>Methylococcales</taxon>
        <taxon>Methylococcaceae</taxon>
        <taxon>Methylobacter</taxon>
    </lineage>
</organism>
<evidence type="ECO:0000313" key="2">
    <source>
        <dbReference type="Proteomes" id="UP001160519"/>
    </source>
</evidence>
<dbReference type="AlphaFoldDB" id="A0AA43Q645"/>
<evidence type="ECO:0000313" key="1">
    <source>
        <dbReference type="EMBL" id="MDI1232296.1"/>
    </source>
</evidence>
<sequence>MQSDKRTNADINKFELIQGDADLYFDNALGHNRPLSILADRQASELLARPLVGSNQLH</sequence>
<comment type="caution">
    <text evidence="1">The sequence shown here is derived from an EMBL/GenBank/DDBJ whole genome shotgun (WGS) entry which is preliminary data.</text>
</comment>
<dbReference type="Proteomes" id="UP001160519">
    <property type="component" value="Unassembled WGS sequence"/>
</dbReference>
<name>A0AA43Q645_9GAMM</name>
<protein>
    <submittedName>
        <fullName evidence="1">Uncharacterized protein</fullName>
    </submittedName>
</protein>
<gene>
    <name evidence="1" type="ORF">PSU93_14220</name>
</gene>
<proteinExistence type="predicted"/>
<reference evidence="1" key="1">
    <citation type="submission" date="2023-01" db="EMBL/GenBank/DDBJ databases">
        <title>Biogeochemical cycle of methane in antarctic sediments.</title>
        <authorList>
            <person name="Roldan D.M."/>
            <person name="Menes R.J."/>
        </authorList>
    </citation>
    <scope>NUCLEOTIDE SEQUENCE [LARGE SCALE GENOMIC DNA]</scope>
    <source>
        <strain evidence="1">K-2018 MAG008</strain>
    </source>
</reference>
<keyword evidence="2" id="KW-1185">Reference proteome</keyword>
<dbReference type="EMBL" id="JAQSDF010000073">
    <property type="protein sequence ID" value="MDI1232296.1"/>
    <property type="molecule type" value="Genomic_DNA"/>
</dbReference>